<proteinExistence type="predicted"/>
<gene>
    <name evidence="2" type="ORF">MNBD_CHLOROFLEXI01-3615</name>
</gene>
<organism evidence="2">
    <name type="scientific">hydrothermal vent metagenome</name>
    <dbReference type="NCBI Taxonomy" id="652676"/>
    <lineage>
        <taxon>unclassified sequences</taxon>
        <taxon>metagenomes</taxon>
        <taxon>ecological metagenomes</taxon>
    </lineage>
</organism>
<protein>
    <submittedName>
        <fullName evidence="2">Uncharacterized protein</fullName>
    </submittedName>
</protein>
<reference evidence="2" key="1">
    <citation type="submission" date="2018-06" db="EMBL/GenBank/DDBJ databases">
        <authorList>
            <person name="Zhirakovskaya E."/>
        </authorList>
    </citation>
    <scope>NUCLEOTIDE SEQUENCE</scope>
</reference>
<name>A0A3B0V6H1_9ZZZZ</name>
<dbReference type="AlphaFoldDB" id="A0A3B0V6H1"/>
<dbReference type="EMBL" id="UOEU01000356">
    <property type="protein sequence ID" value="VAW32439.1"/>
    <property type="molecule type" value="Genomic_DNA"/>
</dbReference>
<sequence length="118" mass="13802">MAIKWTSEIEQRFTELRLRKLSGNLTEEERKELTQLREIVEVVEFESAAPLLKKLESEQGALQNVLESHQAENNELVQLLNQQALLIADTKRWLKEFEQRYSIIQSSFTRLTKQSLAT</sequence>
<keyword evidence="1" id="KW-0175">Coiled coil</keyword>
<feature type="coiled-coil region" evidence="1">
    <location>
        <begin position="52"/>
        <end position="82"/>
    </location>
</feature>
<evidence type="ECO:0000313" key="2">
    <source>
        <dbReference type="EMBL" id="VAW32439.1"/>
    </source>
</evidence>
<accession>A0A3B0V6H1</accession>
<evidence type="ECO:0000256" key="1">
    <source>
        <dbReference type="SAM" id="Coils"/>
    </source>
</evidence>